<dbReference type="Proteomes" id="UP000677228">
    <property type="component" value="Unassembled WGS sequence"/>
</dbReference>
<evidence type="ECO:0000256" key="1">
    <source>
        <dbReference type="ARBA" id="ARBA00009172"/>
    </source>
</evidence>
<evidence type="ECO:0000313" key="4">
    <source>
        <dbReference type="EMBL" id="CAF1588313.1"/>
    </source>
</evidence>
<proteinExistence type="inferred from homology"/>
<evidence type="ECO:0000313" key="5">
    <source>
        <dbReference type="EMBL" id="CAF4391011.1"/>
    </source>
</evidence>
<comment type="caution">
    <text evidence="4">The sequence shown here is derived from an EMBL/GenBank/DDBJ whole genome shotgun (WGS) entry which is preliminary data.</text>
</comment>
<evidence type="ECO:0000256" key="2">
    <source>
        <dbReference type="SAM" id="Phobius"/>
    </source>
</evidence>
<dbReference type="EMBL" id="CAJOBA010070875">
    <property type="protein sequence ID" value="CAF4391011.1"/>
    <property type="molecule type" value="Genomic_DNA"/>
</dbReference>
<keyword evidence="2" id="KW-0812">Transmembrane</keyword>
<dbReference type="PANTHER" id="PTHR19444">
    <property type="entry name" value="UNC-93 RELATED"/>
    <property type="match status" value="1"/>
</dbReference>
<gene>
    <name evidence="4" type="ORF">OVA965_LOCUS41400</name>
    <name evidence="5" type="ORF">TMI583_LOCUS43038</name>
</gene>
<keyword evidence="3" id="KW-0732">Signal</keyword>
<evidence type="ECO:0000313" key="6">
    <source>
        <dbReference type="Proteomes" id="UP000677228"/>
    </source>
</evidence>
<dbReference type="PANTHER" id="PTHR19444:SF13">
    <property type="entry name" value="PROTEIN UNC-93 HOMOLOG A"/>
    <property type="match status" value="1"/>
</dbReference>
<name>A0A8S2G088_9BILA</name>
<keyword evidence="2" id="KW-1133">Transmembrane helix</keyword>
<feature type="transmembrane region" description="Helical" evidence="2">
    <location>
        <begin position="45"/>
        <end position="65"/>
    </location>
</feature>
<accession>A0A8S2G088</accession>
<protein>
    <submittedName>
        <fullName evidence="4">Uncharacterized protein</fullName>
    </submittedName>
</protein>
<reference evidence="4" key="1">
    <citation type="submission" date="2021-02" db="EMBL/GenBank/DDBJ databases">
        <authorList>
            <person name="Nowell W R."/>
        </authorList>
    </citation>
    <scope>NUCLEOTIDE SEQUENCE</scope>
</reference>
<feature type="signal peptide" evidence="3">
    <location>
        <begin position="1"/>
        <end position="21"/>
    </location>
</feature>
<feature type="chain" id="PRO_5036273532" evidence="3">
    <location>
        <begin position="22"/>
        <end position="100"/>
    </location>
</feature>
<comment type="similarity">
    <text evidence="1">Belongs to the unc-93 family.</text>
</comment>
<dbReference type="Proteomes" id="UP000682733">
    <property type="component" value="Unassembled WGS sequence"/>
</dbReference>
<sequence>MNSASAICGVFMAAYTISVSAYITEMGVETENQDKEVKVNKYFGIYYSMFQTSQIWGNLISYFLLKQANRGENNSDSVRNHTCGAEFLEKTYELETTENS</sequence>
<evidence type="ECO:0000256" key="3">
    <source>
        <dbReference type="SAM" id="SignalP"/>
    </source>
</evidence>
<dbReference type="EMBL" id="CAJNOK010047568">
    <property type="protein sequence ID" value="CAF1588313.1"/>
    <property type="molecule type" value="Genomic_DNA"/>
</dbReference>
<keyword evidence="2" id="KW-0472">Membrane</keyword>
<dbReference type="InterPro" id="IPR051951">
    <property type="entry name" value="UNC-93_regulatory"/>
</dbReference>
<feature type="non-terminal residue" evidence="4">
    <location>
        <position position="1"/>
    </location>
</feature>
<organism evidence="4 6">
    <name type="scientific">Didymodactylos carnosus</name>
    <dbReference type="NCBI Taxonomy" id="1234261"/>
    <lineage>
        <taxon>Eukaryota</taxon>
        <taxon>Metazoa</taxon>
        <taxon>Spiralia</taxon>
        <taxon>Gnathifera</taxon>
        <taxon>Rotifera</taxon>
        <taxon>Eurotatoria</taxon>
        <taxon>Bdelloidea</taxon>
        <taxon>Philodinida</taxon>
        <taxon>Philodinidae</taxon>
        <taxon>Didymodactylos</taxon>
    </lineage>
</organism>
<dbReference type="AlphaFoldDB" id="A0A8S2G088"/>